<accession>A0A1X6ZHS9</accession>
<feature type="chain" id="PRO_5011987507" evidence="1">
    <location>
        <begin position="21"/>
        <end position="192"/>
    </location>
</feature>
<proteinExistence type="predicted"/>
<keyword evidence="3" id="KW-1185">Reference proteome</keyword>
<dbReference type="AlphaFoldDB" id="A0A1X6ZHS9"/>
<dbReference type="Proteomes" id="UP000193570">
    <property type="component" value="Unassembled WGS sequence"/>
</dbReference>
<reference evidence="2 3" key="1">
    <citation type="submission" date="2017-03" db="EMBL/GenBank/DDBJ databases">
        <authorList>
            <person name="Afonso C.L."/>
            <person name="Miller P.J."/>
            <person name="Scott M.A."/>
            <person name="Spackman E."/>
            <person name="Goraichik I."/>
            <person name="Dimitrov K.M."/>
            <person name="Suarez D.L."/>
            <person name="Swayne D.E."/>
        </authorList>
    </citation>
    <scope>NUCLEOTIDE SEQUENCE [LARGE SCALE GENOMIC DNA]</scope>
    <source>
        <strain evidence="2 3">CECT 8625</strain>
    </source>
</reference>
<evidence type="ECO:0000256" key="1">
    <source>
        <dbReference type="SAM" id="SignalP"/>
    </source>
</evidence>
<keyword evidence="1" id="KW-0732">Signal</keyword>
<evidence type="ECO:0000313" key="3">
    <source>
        <dbReference type="Proteomes" id="UP000193570"/>
    </source>
</evidence>
<feature type="signal peptide" evidence="1">
    <location>
        <begin position="1"/>
        <end position="20"/>
    </location>
</feature>
<name>A0A1X6ZHS9_9RHOB</name>
<dbReference type="EMBL" id="FWFK01000004">
    <property type="protein sequence ID" value="SLN51513.1"/>
    <property type="molecule type" value="Genomic_DNA"/>
</dbReference>
<dbReference type="OrthoDB" id="7725378at2"/>
<sequence>MRQLLTILSLIAAPAVPTAAQDFSDGSEASEWGLFGEQKARFEAAVVDPLCLLAGACDQECAPGRQLALERQADGVLVMPLKNRETVFSGAVADLAPYCGETVEVDGLLIENPEIGATNVYQVQRIRRLSEEEWTETNRFTEVWARENPSVAGEGPWFRRDPRVTAEIEEEGWLGLGPEAEDAFVRDWLGVE</sequence>
<gene>
    <name evidence="2" type="ORF">ROJ8625_02571</name>
</gene>
<organism evidence="2 3">
    <name type="scientific">Roseivivax jejudonensis</name>
    <dbReference type="NCBI Taxonomy" id="1529041"/>
    <lineage>
        <taxon>Bacteria</taxon>
        <taxon>Pseudomonadati</taxon>
        <taxon>Pseudomonadota</taxon>
        <taxon>Alphaproteobacteria</taxon>
        <taxon>Rhodobacterales</taxon>
        <taxon>Roseobacteraceae</taxon>
        <taxon>Roseivivax</taxon>
    </lineage>
</organism>
<protein>
    <submittedName>
        <fullName evidence="2">Uncharacterized protein</fullName>
    </submittedName>
</protein>
<evidence type="ECO:0000313" key="2">
    <source>
        <dbReference type="EMBL" id="SLN51513.1"/>
    </source>
</evidence>
<dbReference type="RefSeq" id="WP_085792248.1">
    <property type="nucleotide sequence ID" value="NZ_FWFK01000004.1"/>
</dbReference>